<reference evidence="2" key="1">
    <citation type="submission" date="2018-01" db="EMBL/GenBank/DDBJ databases">
        <authorList>
            <person name="Peeters C."/>
        </authorList>
    </citation>
    <scope>NUCLEOTIDE SEQUENCE [LARGE SCALE GENOMIC DNA]</scope>
</reference>
<accession>A0A2U3I364</accession>
<dbReference type="SUPFAM" id="SSF46689">
    <property type="entry name" value="Homeodomain-like"/>
    <property type="match status" value="1"/>
</dbReference>
<organism evidence="1 2">
    <name type="scientific">Caballeronia novacaledonica</name>
    <dbReference type="NCBI Taxonomy" id="1544861"/>
    <lineage>
        <taxon>Bacteria</taxon>
        <taxon>Pseudomonadati</taxon>
        <taxon>Pseudomonadota</taxon>
        <taxon>Betaproteobacteria</taxon>
        <taxon>Burkholderiales</taxon>
        <taxon>Burkholderiaceae</taxon>
        <taxon>Caballeronia</taxon>
    </lineage>
</organism>
<dbReference type="Proteomes" id="UP000238169">
    <property type="component" value="Unassembled WGS sequence"/>
</dbReference>
<evidence type="ECO:0000313" key="2">
    <source>
        <dbReference type="Proteomes" id="UP000238169"/>
    </source>
</evidence>
<dbReference type="GO" id="GO:0004803">
    <property type="term" value="F:transposase activity"/>
    <property type="evidence" value="ECO:0007669"/>
    <property type="project" value="InterPro"/>
</dbReference>
<dbReference type="InterPro" id="IPR036388">
    <property type="entry name" value="WH-like_DNA-bd_sf"/>
</dbReference>
<dbReference type="GO" id="GO:0006313">
    <property type="term" value="P:DNA transposition"/>
    <property type="evidence" value="ECO:0007669"/>
    <property type="project" value="InterPro"/>
</dbReference>
<keyword evidence="2" id="KW-1185">Reference proteome</keyword>
<dbReference type="Gene3D" id="1.10.10.10">
    <property type="entry name" value="Winged helix-like DNA-binding domain superfamily/Winged helix DNA-binding domain"/>
    <property type="match status" value="1"/>
</dbReference>
<dbReference type="InterPro" id="IPR002514">
    <property type="entry name" value="Transposase_8"/>
</dbReference>
<gene>
    <name evidence="1" type="ORF">NOV72_01816</name>
</gene>
<dbReference type="GO" id="GO:0003677">
    <property type="term" value="F:DNA binding"/>
    <property type="evidence" value="ECO:0007669"/>
    <property type="project" value="InterPro"/>
</dbReference>
<proteinExistence type="predicted"/>
<dbReference type="Pfam" id="PF01527">
    <property type="entry name" value="HTH_Tnp_1"/>
    <property type="match status" value="1"/>
</dbReference>
<sequence>MESEGKTRKPTETRYSDEVRERAIRMVFEHQHEYQTQGAAIRSIASKMGMSRKTLRNWTIRLSATVANELARQLQSWRV</sequence>
<dbReference type="EMBL" id="OGTP01000004">
    <property type="protein sequence ID" value="SPB14573.1"/>
    <property type="molecule type" value="Genomic_DNA"/>
</dbReference>
<dbReference type="InterPro" id="IPR009057">
    <property type="entry name" value="Homeodomain-like_sf"/>
</dbReference>
<protein>
    <submittedName>
        <fullName evidence="1">Transposase IS3/IS911</fullName>
    </submittedName>
</protein>
<dbReference type="AlphaFoldDB" id="A0A2U3I364"/>
<name>A0A2U3I364_9BURK</name>
<evidence type="ECO:0000313" key="1">
    <source>
        <dbReference type="EMBL" id="SPB14573.1"/>
    </source>
</evidence>